<dbReference type="KEGG" id="aplc:110989819"/>
<dbReference type="OrthoDB" id="10058592at2759"/>
<dbReference type="AlphaFoldDB" id="A0A8B8A2Q3"/>
<reference evidence="2 3" key="1">
    <citation type="submission" date="2025-04" db="UniProtKB">
        <authorList>
            <consortium name="RefSeq"/>
        </authorList>
    </citation>
    <scope>IDENTIFICATION</scope>
</reference>
<protein>
    <submittedName>
        <fullName evidence="2 3">Uncharacterized protein LOC110989819 isoform X1</fullName>
    </submittedName>
</protein>
<sequence length="357" mass="40414">MKQGRSSSRQLLAKQFQWESLAAWRVKVARKLAGHSRGTAAWATNVGNEHGQVLMSVLTAAEGQGLRKITRGLVERYQDAGVPPPPEVVYVDRDCCGTRTSGLFNGWPNLQVRLDIWHFMRRFASTCSTESHQLYPFFLWRLSARIFSWSAEDVNRLREAKMNQLMARNISRPSDEDVTNSMGKRALACYCRRTTRGVEETTCLIKDLISTLDGEQGRDTMGIPLFDSARIWDIWESQKKHIVCIQDPLGVQLYTKTGEACIGFVELPTYRGSFHNHLNRFIPGTTANDVHYQAYLMDGLVRWNTDRAADAIAADAPEHRVYSGYLQHAVDQLGQRLLGKAINPTHSISQKYTAHWG</sequence>
<dbReference type="PANTHER" id="PTHR24401">
    <property type="entry name" value="SI:CH211-243P7.3-RELATED"/>
    <property type="match status" value="1"/>
</dbReference>
<evidence type="ECO:0000313" key="1">
    <source>
        <dbReference type="Proteomes" id="UP000694845"/>
    </source>
</evidence>
<dbReference type="RefSeq" id="XP_022110157.1">
    <property type="nucleotide sequence ID" value="XM_022254465.1"/>
</dbReference>
<dbReference type="Proteomes" id="UP000694845">
    <property type="component" value="Unplaced"/>
</dbReference>
<gene>
    <name evidence="2 3 4" type="primary">LOC110989819</name>
</gene>
<evidence type="ECO:0000313" key="3">
    <source>
        <dbReference type="RefSeq" id="XP_022110157.1"/>
    </source>
</evidence>
<dbReference type="RefSeq" id="XP_022110158.1">
    <property type="nucleotide sequence ID" value="XM_022254466.1"/>
</dbReference>
<name>A0A8B8A2Q3_ACAPL</name>
<dbReference type="GeneID" id="110989819"/>
<accession>A0A8B8A2Q3</accession>
<keyword evidence="1" id="KW-1185">Reference proteome</keyword>
<dbReference type="PANTHER" id="PTHR24401:SF29">
    <property type="entry name" value="SI:CH211-243P7.3-RELATED"/>
    <property type="match status" value="1"/>
</dbReference>
<proteinExistence type="predicted"/>
<evidence type="ECO:0000313" key="4">
    <source>
        <dbReference type="RefSeq" id="XP_022110158.1"/>
    </source>
</evidence>
<organism evidence="1 2">
    <name type="scientific">Acanthaster planci</name>
    <name type="common">Crown-of-thorns starfish</name>
    <dbReference type="NCBI Taxonomy" id="133434"/>
    <lineage>
        <taxon>Eukaryota</taxon>
        <taxon>Metazoa</taxon>
        <taxon>Echinodermata</taxon>
        <taxon>Eleutherozoa</taxon>
        <taxon>Asterozoa</taxon>
        <taxon>Asteroidea</taxon>
        <taxon>Valvatacea</taxon>
        <taxon>Valvatida</taxon>
        <taxon>Acanthasteridae</taxon>
        <taxon>Acanthaster</taxon>
    </lineage>
</organism>
<dbReference type="RefSeq" id="XP_022110156.1">
    <property type="nucleotide sequence ID" value="XM_022254464.1"/>
</dbReference>
<evidence type="ECO:0000313" key="2">
    <source>
        <dbReference type="RefSeq" id="XP_022110156.1"/>
    </source>
</evidence>